<keyword evidence="1 2" id="KW-0711">Selenium</keyword>
<dbReference type="STRING" id="1007099.SAMN05216287_3060"/>
<keyword evidence="2" id="KW-0808">Transferase</keyword>
<dbReference type="PROSITE" id="PS50206">
    <property type="entry name" value="RHODANESE_3"/>
    <property type="match status" value="1"/>
</dbReference>
<protein>
    <recommendedName>
        <fullName evidence="2">tRNA 2-selenouridine synthase</fullName>
        <ecNumber evidence="2">2.9.1.3</ecNumber>
    </recommendedName>
</protein>
<comment type="catalytic activity">
    <reaction evidence="2">
        <text>5-methylaminomethyl-2-thiouridine(34) in tRNA + selenophosphate + (2E)-geranyl diphosphate + H2O + H(+) = 5-methylaminomethyl-2-selenouridine(34) in tRNA + (2E)-thiogeraniol + phosphate + diphosphate</text>
        <dbReference type="Rhea" id="RHEA:42716"/>
        <dbReference type="Rhea" id="RHEA-COMP:10195"/>
        <dbReference type="Rhea" id="RHEA-COMP:10196"/>
        <dbReference type="ChEBI" id="CHEBI:15377"/>
        <dbReference type="ChEBI" id="CHEBI:15378"/>
        <dbReference type="ChEBI" id="CHEBI:16144"/>
        <dbReference type="ChEBI" id="CHEBI:33019"/>
        <dbReference type="ChEBI" id="CHEBI:43474"/>
        <dbReference type="ChEBI" id="CHEBI:58057"/>
        <dbReference type="ChEBI" id="CHEBI:74455"/>
        <dbReference type="ChEBI" id="CHEBI:82743"/>
        <dbReference type="ChEBI" id="CHEBI:143703"/>
        <dbReference type="EC" id="2.9.1.3"/>
    </reaction>
</comment>
<dbReference type="AlphaFoldDB" id="A0A1H3C1Y0"/>
<dbReference type="PANTHER" id="PTHR30401">
    <property type="entry name" value="TRNA 2-SELENOURIDINE SYNTHASE"/>
    <property type="match status" value="1"/>
</dbReference>
<feature type="domain" description="Rhodanese" evidence="3">
    <location>
        <begin position="12"/>
        <end position="136"/>
    </location>
</feature>
<dbReference type="NCBIfam" id="NF008751">
    <property type="entry name" value="PRK11784.1-3"/>
    <property type="match status" value="1"/>
</dbReference>
<evidence type="ECO:0000313" key="5">
    <source>
        <dbReference type="Proteomes" id="UP000243778"/>
    </source>
</evidence>
<dbReference type="Pfam" id="PF26341">
    <property type="entry name" value="AAA_SelU"/>
    <property type="match status" value="1"/>
</dbReference>
<dbReference type="CDD" id="cd01520">
    <property type="entry name" value="RHOD_YbbB"/>
    <property type="match status" value="1"/>
</dbReference>
<accession>A0A1H3C1Y0</accession>
<dbReference type="InterPro" id="IPR001763">
    <property type="entry name" value="Rhodanese-like_dom"/>
</dbReference>
<dbReference type="SUPFAM" id="SSF52821">
    <property type="entry name" value="Rhodanese/Cell cycle control phosphatase"/>
    <property type="match status" value="1"/>
</dbReference>
<dbReference type="NCBIfam" id="TIGR03167">
    <property type="entry name" value="tRNA_sel_U_synt"/>
    <property type="match status" value="1"/>
</dbReference>
<comment type="subunit">
    <text evidence="2">Monomer.</text>
</comment>
<dbReference type="GO" id="GO:0016765">
    <property type="term" value="F:transferase activity, transferring alkyl or aryl (other than methyl) groups"/>
    <property type="evidence" value="ECO:0007669"/>
    <property type="project" value="UniProtKB-UniRule"/>
</dbReference>
<dbReference type="EMBL" id="FNNU01000004">
    <property type="protein sequence ID" value="SDX48075.1"/>
    <property type="molecule type" value="Genomic_DNA"/>
</dbReference>
<feature type="active site" description="S-selanylcysteine intermediate" evidence="2">
    <location>
        <position position="95"/>
    </location>
</feature>
<dbReference type="GO" id="GO:0002098">
    <property type="term" value="P:tRNA wobble uridine modification"/>
    <property type="evidence" value="ECO:0007669"/>
    <property type="project" value="UniProtKB-UniRule"/>
</dbReference>
<name>A0A1H3C1Y0_9PSED</name>
<dbReference type="InterPro" id="IPR058840">
    <property type="entry name" value="AAA_SelU"/>
</dbReference>
<dbReference type="InterPro" id="IPR017582">
    <property type="entry name" value="SelU"/>
</dbReference>
<dbReference type="GO" id="GO:0043828">
    <property type="term" value="F:tRNA 2-selenouridine synthase activity"/>
    <property type="evidence" value="ECO:0007669"/>
    <property type="project" value="UniProtKB-EC"/>
</dbReference>
<dbReference type="InterPro" id="IPR036873">
    <property type="entry name" value="Rhodanese-like_dom_sf"/>
</dbReference>
<dbReference type="PANTHER" id="PTHR30401:SF0">
    <property type="entry name" value="TRNA 2-SELENOURIDINE SYNTHASE"/>
    <property type="match status" value="1"/>
</dbReference>
<dbReference type="Proteomes" id="UP000243778">
    <property type="component" value="Unassembled WGS sequence"/>
</dbReference>
<dbReference type="SMART" id="SM00450">
    <property type="entry name" value="RHOD"/>
    <property type="match status" value="1"/>
</dbReference>
<dbReference type="HAMAP" id="MF_01622">
    <property type="entry name" value="tRNA_sel_U_synth"/>
    <property type="match status" value="1"/>
</dbReference>
<dbReference type="EC" id="2.9.1.3" evidence="2"/>
<evidence type="ECO:0000256" key="1">
    <source>
        <dbReference type="ARBA" id="ARBA00023266"/>
    </source>
</evidence>
<evidence type="ECO:0000313" key="4">
    <source>
        <dbReference type="EMBL" id="SDX48075.1"/>
    </source>
</evidence>
<dbReference type="RefSeq" id="WP_090229928.1">
    <property type="nucleotide sequence ID" value="NZ_FNNU01000004.1"/>
</dbReference>
<evidence type="ECO:0000259" key="3">
    <source>
        <dbReference type="PROSITE" id="PS50206"/>
    </source>
</evidence>
<keyword evidence="5" id="KW-1185">Reference proteome</keyword>
<comment type="similarity">
    <text evidence="2">Belongs to the SelU family.</text>
</comment>
<comment type="catalytic activity">
    <reaction evidence="2">
        <text>5-methylaminomethyl-2-thiouridine(34) in tRNA + (2E)-geranyl diphosphate = 5-methylaminomethyl-S-(2E)-geranyl-thiouridine(34) in tRNA + diphosphate</text>
        <dbReference type="Rhea" id="RHEA:14085"/>
        <dbReference type="Rhea" id="RHEA-COMP:10195"/>
        <dbReference type="Rhea" id="RHEA-COMP:14654"/>
        <dbReference type="ChEBI" id="CHEBI:33019"/>
        <dbReference type="ChEBI" id="CHEBI:58057"/>
        <dbReference type="ChEBI" id="CHEBI:74455"/>
        <dbReference type="ChEBI" id="CHEBI:140632"/>
    </reaction>
</comment>
<gene>
    <name evidence="2" type="primary">selU</name>
    <name evidence="4" type="ORF">SAMN05216287_3060</name>
</gene>
<reference evidence="5" key="1">
    <citation type="submission" date="2016-10" db="EMBL/GenBank/DDBJ databases">
        <authorList>
            <person name="Varghese N."/>
            <person name="Submissions S."/>
        </authorList>
    </citation>
    <scope>NUCLEOTIDE SEQUENCE [LARGE SCALE GENOMIC DNA]</scope>
    <source>
        <strain evidence="5">NRRL B-59562</strain>
    </source>
</reference>
<organism evidence="4 5">
    <name type="scientific">Pseudomonas kuykendallii</name>
    <dbReference type="NCBI Taxonomy" id="1007099"/>
    <lineage>
        <taxon>Bacteria</taxon>
        <taxon>Pseudomonadati</taxon>
        <taxon>Pseudomonadota</taxon>
        <taxon>Gammaproteobacteria</taxon>
        <taxon>Pseudomonadales</taxon>
        <taxon>Pseudomonadaceae</taxon>
        <taxon>Pseudomonas</taxon>
    </lineage>
</organism>
<comment type="catalytic activity">
    <reaction evidence="2">
        <text>5-methylaminomethyl-S-(2E)-geranyl-thiouridine(34) in tRNA + selenophosphate + H(+) = 5-methylaminomethyl-2-(Se-phospho)selenouridine(34) in tRNA + (2E)-thiogeraniol</text>
        <dbReference type="Rhea" id="RHEA:60172"/>
        <dbReference type="Rhea" id="RHEA-COMP:14654"/>
        <dbReference type="Rhea" id="RHEA-COMP:15523"/>
        <dbReference type="ChEBI" id="CHEBI:15378"/>
        <dbReference type="ChEBI" id="CHEBI:16144"/>
        <dbReference type="ChEBI" id="CHEBI:140632"/>
        <dbReference type="ChEBI" id="CHEBI:143702"/>
        <dbReference type="ChEBI" id="CHEBI:143703"/>
    </reaction>
</comment>
<dbReference type="OrthoDB" id="9808735at2"/>
<sequence length="368" mass="41650">MRDNSADYREIFLNDLPMMDARAPVEFDKGAFPGAVNLPLMTDVERQRVGTCYKQHGQQAAIELGHQLVSGATKAERIARWAAFAQANPQGYLYCFRGGLRSQIVQQWLESEAGIAYPRVVGGYKAMRTFLLETTREALERCAFVVVGGLTGTGKTDVIARLDNSLDLEGHANHRGSSFGKRATGQPSNIDFENRLAVDVLKKRAAGIEQFVVEDEGRMIGRCALPLELYQGMQGFPLVWLEDAFDDRVERILRDYVVDLCAEFVDLQGEAGFEQYAARLLESLGNIHKRLGGERYQRLLAIMQAALDEQRRSGAVDLHRGWIEGLLREYYDPMYAFQRESKAERIEFAGKQDELVDYLRERALRSRR</sequence>
<dbReference type="Gene3D" id="3.40.250.10">
    <property type="entry name" value="Rhodanese-like domain"/>
    <property type="match status" value="1"/>
</dbReference>
<evidence type="ECO:0000256" key="2">
    <source>
        <dbReference type="HAMAP-Rule" id="MF_01622"/>
    </source>
</evidence>
<dbReference type="NCBIfam" id="NF008750">
    <property type="entry name" value="PRK11784.1-2"/>
    <property type="match status" value="1"/>
</dbReference>
<proteinExistence type="inferred from homology"/>
<comment type="function">
    <text evidence="2">Involved in the post-transcriptional modification of the uridine at the wobble position (U34) of tRNA(Lys), tRNA(Glu) and tRNA(Gln). Catalyzes the conversion of 2-thiouridine (S2U-RNA) to 2-selenouridine (Se2U-RNA). Acts in a two-step process involving geranylation of 2-thiouridine (S2U) to S-geranyl-2-thiouridine (geS2U) and subsequent selenation of the latter derivative to 2-selenouridine (Se2U) in the tRNA chain.</text>
</comment>
<comment type="catalytic activity">
    <reaction evidence="2">
        <text>5-methylaminomethyl-2-(Se-phospho)selenouridine(34) in tRNA + H2O = 5-methylaminomethyl-2-selenouridine(34) in tRNA + phosphate</text>
        <dbReference type="Rhea" id="RHEA:60176"/>
        <dbReference type="Rhea" id="RHEA-COMP:10196"/>
        <dbReference type="Rhea" id="RHEA-COMP:15523"/>
        <dbReference type="ChEBI" id="CHEBI:15377"/>
        <dbReference type="ChEBI" id="CHEBI:43474"/>
        <dbReference type="ChEBI" id="CHEBI:82743"/>
        <dbReference type="ChEBI" id="CHEBI:143702"/>
    </reaction>
</comment>